<evidence type="ECO:0000313" key="3">
    <source>
        <dbReference type="EMBL" id="RKD91182.1"/>
    </source>
</evidence>
<evidence type="ECO:0000256" key="1">
    <source>
        <dbReference type="ARBA" id="ARBA00022679"/>
    </source>
</evidence>
<dbReference type="InterPro" id="IPR051091">
    <property type="entry name" value="O-Glucosyltr/Glycosyltrsf_90"/>
</dbReference>
<name>A0A419W753_9BACT</name>
<dbReference type="Proteomes" id="UP000283387">
    <property type="component" value="Unassembled WGS sequence"/>
</dbReference>
<dbReference type="OrthoDB" id="767964at2"/>
<comment type="caution">
    <text evidence="3">The sequence shown here is derived from an EMBL/GenBank/DDBJ whole genome shotgun (WGS) entry which is preliminary data.</text>
</comment>
<accession>A0A419W753</accession>
<dbReference type="AlphaFoldDB" id="A0A419W753"/>
<feature type="domain" description="Glycosyl transferase CAP10" evidence="2">
    <location>
        <begin position="128"/>
        <end position="329"/>
    </location>
</feature>
<evidence type="ECO:0000313" key="4">
    <source>
        <dbReference type="Proteomes" id="UP000283387"/>
    </source>
</evidence>
<dbReference type="PANTHER" id="PTHR12203">
    <property type="entry name" value="KDEL LYS-ASP-GLU-LEU CONTAINING - RELATED"/>
    <property type="match status" value="1"/>
</dbReference>
<dbReference type="SMART" id="SM00672">
    <property type="entry name" value="CAP10"/>
    <property type="match status" value="1"/>
</dbReference>
<gene>
    <name evidence="3" type="ORF">BC643_1531</name>
</gene>
<dbReference type="GO" id="GO:0016740">
    <property type="term" value="F:transferase activity"/>
    <property type="evidence" value="ECO:0007669"/>
    <property type="project" value="UniProtKB-KW"/>
</dbReference>
<organism evidence="3 4">
    <name type="scientific">Mangrovibacterium diazotrophicum</name>
    <dbReference type="NCBI Taxonomy" id="1261403"/>
    <lineage>
        <taxon>Bacteria</taxon>
        <taxon>Pseudomonadati</taxon>
        <taxon>Bacteroidota</taxon>
        <taxon>Bacteroidia</taxon>
        <taxon>Marinilabiliales</taxon>
        <taxon>Prolixibacteraceae</taxon>
        <taxon>Mangrovibacterium</taxon>
    </lineage>
</organism>
<keyword evidence="4" id="KW-1185">Reference proteome</keyword>
<sequence>MVDRIDSSKRSKKLTKLRYSLWGLTQKNLKQVYYIVVFSRFLVPRFWSQFILRFKLKRIQAFDADYVYERVNYYNKLTECSTIKDKLESLKDYKLPERQRVYYFDSYQYIRYFSFKKRANFLFGDVTTVPDLPAFVKSRPIHGDNRNSVVLKLVKARHFLFVNDPVPFAEKKDMLIGRSAVSQPHRQKFLEMYFDHPMCNVGQINLNEDSHRWQLPKITLREHLNYKFILCLEGNDVATNLKWVMSSNSLAVMPKPIYETWFMEGKLIPDYHYVEIKSDYSDLQERLSYYIEHEDEALQIIQNANNYVKQFKNKKRESLISLMVIKKYFDMTGQGPFAGAN</sequence>
<dbReference type="PANTHER" id="PTHR12203:SF35">
    <property type="entry name" value="PROTEIN O-GLUCOSYLTRANSFERASE 1"/>
    <property type="match status" value="1"/>
</dbReference>
<dbReference type="Pfam" id="PF05686">
    <property type="entry name" value="Glyco_transf_90"/>
    <property type="match status" value="1"/>
</dbReference>
<reference evidence="3 4" key="1">
    <citation type="submission" date="2018-09" db="EMBL/GenBank/DDBJ databases">
        <title>Genomic Encyclopedia of Archaeal and Bacterial Type Strains, Phase II (KMG-II): from individual species to whole genera.</title>
        <authorList>
            <person name="Goeker M."/>
        </authorList>
    </citation>
    <scope>NUCLEOTIDE SEQUENCE [LARGE SCALE GENOMIC DNA]</scope>
    <source>
        <strain evidence="3 4">DSM 27148</strain>
    </source>
</reference>
<keyword evidence="1 3" id="KW-0808">Transferase</keyword>
<protein>
    <submittedName>
        <fullName evidence="3">Glycosyl transferase family 90</fullName>
    </submittedName>
</protein>
<dbReference type="RefSeq" id="WP_120272508.1">
    <property type="nucleotide sequence ID" value="NZ_RAPN01000001.1"/>
</dbReference>
<evidence type="ECO:0000259" key="2">
    <source>
        <dbReference type="SMART" id="SM00672"/>
    </source>
</evidence>
<dbReference type="InterPro" id="IPR006598">
    <property type="entry name" value="CAP10"/>
</dbReference>
<dbReference type="EMBL" id="RAPN01000001">
    <property type="protein sequence ID" value="RKD91182.1"/>
    <property type="molecule type" value="Genomic_DNA"/>
</dbReference>
<proteinExistence type="predicted"/>